<dbReference type="AlphaFoldDB" id="A0AAN6V9D1"/>
<dbReference type="Proteomes" id="UP001302676">
    <property type="component" value="Unassembled WGS sequence"/>
</dbReference>
<keyword evidence="2" id="KW-1185">Reference proteome</keyword>
<reference evidence="1" key="2">
    <citation type="submission" date="2023-05" db="EMBL/GenBank/DDBJ databases">
        <authorList>
            <consortium name="Lawrence Berkeley National Laboratory"/>
            <person name="Steindorff A."/>
            <person name="Hensen N."/>
            <person name="Bonometti L."/>
            <person name="Westerberg I."/>
            <person name="Brannstrom I.O."/>
            <person name="Guillou S."/>
            <person name="Cros-Aarteil S."/>
            <person name="Calhoun S."/>
            <person name="Haridas S."/>
            <person name="Kuo A."/>
            <person name="Mondo S."/>
            <person name="Pangilinan J."/>
            <person name="Riley R."/>
            <person name="Labutti K."/>
            <person name="Andreopoulos B."/>
            <person name="Lipzen A."/>
            <person name="Chen C."/>
            <person name="Yanf M."/>
            <person name="Daum C."/>
            <person name="Ng V."/>
            <person name="Clum A."/>
            <person name="Ohm R."/>
            <person name="Martin F."/>
            <person name="Silar P."/>
            <person name="Natvig D."/>
            <person name="Lalanne C."/>
            <person name="Gautier V."/>
            <person name="Ament-Velasquez S.L."/>
            <person name="Kruys A."/>
            <person name="Hutchinson M.I."/>
            <person name="Powell A.J."/>
            <person name="Barry K."/>
            <person name="Miller A.N."/>
            <person name="Grigoriev I.V."/>
            <person name="Debuchy R."/>
            <person name="Gladieux P."/>
            <person name="Thoren M.H."/>
            <person name="Johannesson H."/>
        </authorList>
    </citation>
    <scope>NUCLEOTIDE SEQUENCE</scope>
    <source>
        <strain evidence="1">CBS 141.50</strain>
    </source>
</reference>
<dbReference type="RefSeq" id="XP_062640654.1">
    <property type="nucleotide sequence ID" value="XM_062779197.1"/>
</dbReference>
<reference evidence="1" key="1">
    <citation type="journal article" date="2023" name="Mol. Phylogenet. Evol.">
        <title>Genome-scale phylogeny and comparative genomics of the fungal order Sordariales.</title>
        <authorList>
            <person name="Hensen N."/>
            <person name="Bonometti L."/>
            <person name="Westerberg I."/>
            <person name="Brannstrom I.O."/>
            <person name="Guillou S."/>
            <person name="Cros-Aarteil S."/>
            <person name="Calhoun S."/>
            <person name="Haridas S."/>
            <person name="Kuo A."/>
            <person name="Mondo S."/>
            <person name="Pangilinan J."/>
            <person name="Riley R."/>
            <person name="LaButti K."/>
            <person name="Andreopoulos B."/>
            <person name="Lipzen A."/>
            <person name="Chen C."/>
            <person name="Yan M."/>
            <person name="Daum C."/>
            <person name="Ng V."/>
            <person name="Clum A."/>
            <person name="Steindorff A."/>
            <person name="Ohm R.A."/>
            <person name="Martin F."/>
            <person name="Silar P."/>
            <person name="Natvig D.O."/>
            <person name="Lalanne C."/>
            <person name="Gautier V."/>
            <person name="Ament-Velasquez S.L."/>
            <person name="Kruys A."/>
            <person name="Hutchinson M.I."/>
            <person name="Powell A.J."/>
            <person name="Barry K."/>
            <person name="Miller A.N."/>
            <person name="Grigoriev I.V."/>
            <person name="Debuchy R."/>
            <person name="Gladieux P."/>
            <person name="Hiltunen Thoren M."/>
            <person name="Johannesson H."/>
        </authorList>
    </citation>
    <scope>NUCLEOTIDE SEQUENCE</scope>
    <source>
        <strain evidence="1">CBS 141.50</strain>
    </source>
</reference>
<dbReference type="GeneID" id="87815810"/>
<gene>
    <name evidence="1" type="ORF">C8A04DRAFT_24525</name>
</gene>
<evidence type="ECO:0000313" key="2">
    <source>
        <dbReference type="Proteomes" id="UP001302676"/>
    </source>
</evidence>
<organism evidence="1 2">
    <name type="scientific">Dichotomopilus funicola</name>
    <dbReference type="NCBI Taxonomy" id="1934379"/>
    <lineage>
        <taxon>Eukaryota</taxon>
        <taxon>Fungi</taxon>
        <taxon>Dikarya</taxon>
        <taxon>Ascomycota</taxon>
        <taxon>Pezizomycotina</taxon>
        <taxon>Sordariomycetes</taxon>
        <taxon>Sordariomycetidae</taxon>
        <taxon>Sordariales</taxon>
        <taxon>Chaetomiaceae</taxon>
        <taxon>Dichotomopilus</taxon>
    </lineage>
</organism>
<dbReference type="EMBL" id="MU853556">
    <property type="protein sequence ID" value="KAK4147283.1"/>
    <property type="molecule type" value="Genomic_DNA"/>
</dbReference>
<sequence length="109" mass="11743">MPSPTTSGRTVNYVRDALATRNSARYGCLGPALRLCFSASPRPSRLINAGASHGAVAALKTKFPGLRDDLTYEKGYPIQKHYKKYKKAQSISEAAIAAYISEAAAKLQP</sequence>
<comment type="caution">
    <text evidence="1">The sequence shown here is derived from an EMBL/GenBank/DDBJ whole genome shotgun (WGS) entry which is preliminary data.</text>
</comment>
<protein>
    <submittedName>
        <fullName evidence="1">Uncharacterized protein</fullName>
    </submittedName>
</protein>
<proteinExistence type="predicted"/>
<evidence type="ECO:0000313" key="1">
    <source>
        <dbReference type="EMBL" id="KAK4147283.1"/>
    </source>
</evidence>
<name>A0AAN6V9D1_9PEZI</name>
<accession>A0AAN6V9D1</accession>